<proteinExistence type="predicted"/>
<keyword evidence="2" id="KW-1185">Reference proteome</keyword>
<dbReference type="HOGENOM" id="CLU_3009342_0_0_3"/>
<dbReference type="Proteomes" id="UP000003959">
    <property type="component" value="Unassembled WGS sequence"/>
</dbReference>
<protein>
    <submittedName>
        <fullName evidence="1">Uncharacterized protein</fullName>
    </submittedName>
</protein>
<evidence type="ECO:0000313" key="2">
    <source>
        <dbReference type="Proteomes" id="UP000003959"/>
    </source>
</evidence>
<reference evidence="1 2" key="1">
    <citation type="journal article" date="2011" name="Proc. Natl. Acad. Sci. U.S.A.">
        <title>Genomic insights into the physiology and ecology of the marine filamentous cyanobacterium Lyngbya majuscula.</title>
        <authorList>
            <person name="Jones A.C."/>
            <person name="Monroe E.A."/>
            <person name="Podell S."/>
            <person name="Hess W.R."/>
            <person name="Klages S."/>
            <person name="Esquenazi E."/>
            <person name="Niessen S."/>
            <person name="Hoover H."/>
            <person name="Rothmann M."/>
            <person name="Lasken R.S."/>
            <person name="Yates J.R.III."/>
            <person name="Reinhardt R."/>
            <person name="Kube M."/>
            <person name="Burkart M.D."/>
            <person name="Allen E.E."/>
            <person name="Dorrestein P.C."/>
            <person name="Gerwick W.H."/>
            <person name="Gerwick L."/>
        </authorList>
    </citation>
    <scope>NUCLEOTIDE SEQUENCE [LARGE SCALE GENOMIC DNA]</scope>
    <source>
        <strain evidence="1 2">3L</strain>
    </source>
</reference>
<sequence length="56" mass="6625">MLIVNLYRYGLSLQITALESYRAQVRIEQWITRDKLLPKATTQSYYPKLLLSEPTH</sequence>
<organism evidence="1 2">
    <name type="scientific">Moorena producens 3L</name>
    <dbReference type="NCBI Taxonomy" id="489825"/>
    <lineage>
        <taxon>Bacteria</taxon>
        <taxon>Bacillati</taxon>
        <taxon>Cyanobacteriota</taxon>
        <taxon>Cyanophyceae</taxon>
        <taxon>Coleofasciculales</taxon>
        <taxon>Coleofasciculaceae</taxon>
        <taxon>Moorena</taxon>
    </lineage>
</organism>
<dbReference type="AlphaFoldDB" id="F4XSV9"/>
<gene>
    <name evidence="1" type="ORF">LYNGBM3L_26380</name>
</gene>
<name>F4XSV9_9CYAN</name>
<evidence type="ECO:0000313" key="1">
    <source>
        <dbReference type="EMBL" id="EGJ32299.1"/>
    </source>
</evidence>
<accession>F4XSV9</accession>
<dbReference type="EMBL" id="GL890926">
    <property type="protein sequence ID" value="EGJ32299.1"/>
    <property type="molecule type" value="Genomic_DNA"/>
</dbReference>